<evidence type="ECO:0000313" key="2">
    <source>
        <dbReference type="EMBL" id="GHB03875.1"/>
    </source>
</evidence>
<dbReference type="AlphaFoldDB" id="A0A918WB26"/>
<comment type="caution">
    <text evidence="2">The sequence shown here is derived from an EMBL/GenBank/DDBJ whole genome shotgun (WGS) entry which is preliminary data.</text>
</comment>
<dbReference type="InterPro" id="IPR057170">
    <property type="entry name" value="DUF7848"/>
</dbReference>
<dbReference type="EMBL" id="BMUL01000018">
    <property type="protein sequence ID" value="GHB03875.1"/>
    <property type="molecule type" value="Genomic_DNA"/>
</dbReference>
<evidence type="ECO:0000313" key="3">
    <source>
        <dbReference type="Proteomes" id="UP000644020"/>
    </source>
</evidence>
<name>A0A918WB26_9ACTN</name>
<dbReference type="Proteomes" id="UP000644020">
    <property type="component" value="Unassembled WGS sequence"/>
</dbReference>
<proteinExistence type="predicted"/>
<organism evidence="2 3">
    <name type="scientific">Streptomyces termitum</name>
    <dbReference type="NCBI Taxonomy" id="67368"/>
    <lineage>
        <taxon>Bacteria</taxon>
        <taxon>Bacillati</taxon>
        <taxon>Actinomycetota</taxon>
        <taxon>Actinomycetes</taxon>
        <taxon>Kitasatosporales</taxon>
        <taxon>Streptomycetaceae</taxon>
        <taxon>Streptomyces</taxon>
    </lineage>
</organism>
<protein>
    <recommendedName>
        <fullName evidence="1">DUF7848 domain-containing protein</fullName>
    </recommendedName>
</protein>
<feature type="domain" description="DUF7848" evidence="1">
    <location>
        <begin position="8"/>
        <end position="69"/>
    </location>
</feature>
<reference evidence="2" key="1">
    <citation type="journal article" date="2014" name="Int. J. Syst. Evol. Microbiol.">
        <title>Complete genome sequence of Corynebacterium casei LMG S-19264T (=DSM 44701T), isolated from a smear-ripened cheese.</title>
        <authorList>
            <consortium name="US DOE Joint Genome Institute (JGI-PGF)"/>
            <person name="Walter F."/>
            <person name="Albersmeier A."/>
            <person name="Kalinowski J."/>
            <person name="Ruckert C."/>
        </authorList>
    </citation>
    <scope>NUCLEOTIDE SEQUENCE</scope>
    <source>
        <strain evidence="2">JCM 4518</strain>
    </source>
</reference>
<gene>
    <name evidence="2" type="ORF">GCM10010305_53770</name>
</gene>
<dbReference type="Pfam" id="PF25232">
    <property type="entry name" value="DUF7848"/>
    <property type="match status" value="1"/>
</dbReference>
<accession>A0A918WB26</accession>
<keyword evidence="3" id="KW-1185">Reference proteome</keyword>
<sequence>MKGAGTWAYGYVLHRIQPDPATSPSATARCLTEGCEWTSGTHADVGPVDAECIQHTGLNPRHDRFGRAFADVAAVIRLDPV</sequence>
<reference evidence="2" key="2">
    <citation type="submission" date="2020-09" db="EMBL/GenBank/DDBJ databases">
        <authorList>
            <person name="Sun Q."/>
            <person name="Ohkuma M."/>
        </authorList>
    </citation>
    <scope>NUCLEOTIDE SEQUENCE</scope>
    <source>
        <strain evidence="2">JCM 4518</strain>
    </source>
</reference>
<evidence type="ECO:0000259" key="1">
    <source>
        <dbReference type="Pfam" id="PF25232"/>
    </source>
</evidence>